<dbReference type="InterPro" id="IPR011268">
    <property type="entry name" value="Purine_phosphorylase"/>
</dbReference>
<comment type="catalytic activity">
    <reaction evidence="8">
        <text>2'-deoxyguanosine + phosphate = 2-deoxy-alpha-D-ribose 1-phosphate + guanine</text>
        <dbReference type="Rhea" id="RHEA:27738"/>
        <dbReference type="ChEBI" id="CHEBI:16235"/>
        <dbReference type="ChEBI" id="CHEBI:17172"/>
        <dbReference type="ChEBI" id="CHEBI:43474"/>
        <dbReference type="ChEBI" id="CHEBI:57259"/>
        <dbReference type="EC" id="2.4.2.1"/>
    </reaction>
</comment>
<dbReference type="NCBIfam" id="NF006054">
    <property type="entry name" value="PRK08202.1"/>
    <property type="match status" value="2"/>
</dbReference>
<dbReference type="Gene3D" id="3.40.50.1580">
    <property type="entry name" value="Nucleoside phosphorylase domain"/>
    <property type="match status" value="2"/>
</dbReference>
<evidence type="ECO:0000256" key="3">
    <source>
        <dbReference type="ARBA" id="ARBA00011886"/>
    </source>
</evidence>
<comment type="catalytic activity">
    <reaction evidence="9">
        <text>2'-deoxyinosine + phosphate = 2-deoxy-alpha-D-ribose 1-phosphate + hypoxanthine</text>
        <dbReference type="Rhea" id="RHEA:27750"/>
        <dbReference type="ChEBI" id="CHEBI:17368"/>
        <dbReference type="ChEBI" id="CHEBI:28997"/>
        <dbReference type="ChEBI" id="CHEBI:43474"/>
        <dbReference type="ChEBI" id="CHEBI:57259"/>
        <dbReference type="EC" id="2.4.2.1"/>
    </reaction>
</comment>
<name>A0A1J1IK46_9DIPT</name>
<reference evidence="15 16" key="1">
    <citation type="submission" date="2015-04" db="EMBL/GenBank/DDBJ databases">
        <authorList>
            <person name="Syromyatnikov M.Y."/>
            <person name="Popov V.N."/>
        </authorList>
    </citation>
    <scope>NUCLEOTIDE SEQUENCE [LARGE SCALE GENOMIC DNA]</scope>
</reference>
<comment type="pathway">
    <text evidence="1">Purine metabolism; purine nucleoside salvage.</text>
</comment>
<sequence>MPQEINVEKHSNGIENGKSNGFKEQKDDSSSTTLSSKISSQAFSIIEAYPYETIDKIANFLLERTKLRPKIGIICGSGLGHLADNLTDADSFSYEDIPNFPVSTVEGHAGKMIFGLLDGIPVMCMQGRFHYYEGYSLAKCAMPVRVMKLVGCTHLIATNAAGGLNSNYNVGDIMIVKDHINIMGFAGNSPLQGPNDTRFGSRFPPMCRAYDPEYIKVAQKVGEEIGMEIHTGVYICVGGPNYETVAELKMWKLLGVDAVGMSTVHEVITARHCDMKVFAFSLITNKCETEYESHEETNHDDVVTIGLKRRDLLTKYVTKMVDEINESIFFPYKMIDDIANFLLERTKLRPKIGIICGSGLGHLADNLTDADSFSYEDIPNFPVSTVEGHAGKMIFGLLDGIPVMCMQGRFHYYEGYSLAKCAMPVRVMKLVGCTHLIATNAAGGLNSNYNVGDIMIVKDHINIMGFAGNSPLQGPNDTRFGPRFPPMSKAYDPDLIVTALKIAKEMGIDKEIYTGVYTCLGGPNYETVAELKMWNLLGVDAVGMSTVHEVITARHCDMKVFAFSLITNKCVTEYESNEEANHEEVMSIGSLKQETMTKLVTEMVKKINKSN</sequence>
<dbReference type="GO" id="GO:0005737">
    <property type="term" value="C:cytoplasm"/>
    <property type="evidence" value="ECO:0007669"/>
    <property type="project" value="TreeGrafter"/>
</dbReference>
<dbReference type="FunFam" id="3.40.50.1580:FF:000004">
    <property type="entry name" value="Purine nucleoside phosphorylase"/>
    <property type="match status" value="2"/>
</dbReference>
<evidence type="ECO:0000256" key="1">
    <source>
        <dbReference type="ARBA" id="ARBA00005058"/>
    </source>
</evidence>
<evidence type="ECO:0000256" key="5">
    <source>
        <dbReference type="ARBA" id="ARBA00022676"/>
    </source>
</evidence>
<dbReference type="EMBL" id="CVRI01000050">
    <property type="protein sequence ID" value="CRK99446.1"/>
    <property type="molecule type" value="Genomic_DNA"/>
</dbReference>
<comment type="similarity">
    <text evidence="2">Belongs to the PNP/MTAP phosphorylase family.</text>
</comment>
<keyword evidence="16" id="KW-1185">Reference proteome</keyword>
<dbReference type="GO" id="GO:0004731">
    <property type="term" value="F:purine-nucleoside phosphorylase activity"/>
    <property type="evidence" value="ECO:0007669"/>
    <property type="project" value="UniProtKB-EC"/>
</dbReference>
<organism evidence="15 16">
    <name type="scientific">Clunio marinus</name>
    <dbReference type="NCBI Taxonomy" id="568069"/>
    <lineage>
        <taxon>Eukaryota</taxon>
        <taxon>Metazoa</taxon>
        <taxon>Ecdysozoa</taxon>
        <taxon>Arthropoda</taxon>
        <taxon>Hexapoda</taxon>
        <taxon>Insecta</taxon>
        <taxon>Pterygota</taxon>
        <taxon>Neoptera</taxon>
        <taxon>Endopterygota</taxon>
        <taxon>Diptera</taxon>
        <taxon>Nematocera</taxon>
        <taxon>Chironomoidea</taxon>
        <taxon>Chironomidae</taxon>
        <taxon>Clunio</taxon>
    </lineage>
</organism>
<evidence type="ECO:0000256" key="8">
    <source>
        <dbReference type="ARBA" id="ARBA00023929"/>
    </source>
</evidence>
<evidence type="ECO:0000256" key="7">
    <source>
        <dbReference type="ARBA" id="ARBA00023918"/>
    </source>
</evidence>
<proteinExistence type="inferred from homology"/>
<dbReference type="PANTHER" id="PTHR11904:SF9">
    <property type="entry name" value="PURINE NUCLEOSIDE PHOSPHORYLASE-RELATED"/>
    <property type="match status" value="1"/>
</dbReference>
<dbReference type="GO" id="GO:0009116">
    <property type="term" value="P:nucleoside metabolic process"/>
    <property type="evidence" value="ECO:0007669"/>
    <property type="project" value="InterPro"/>
</dbReference>
<evidence type="ECO:0000259" key="14">
    <source>
        <dbReference type="Pfam" id="PF01048"/>
    </source>
</evidence>
<evidence type="ECO:0000256" key="11">
    <source>
        <dbReference type="ARBA" id="ARBA00031036"/>
    </source>
</evidence>
<dbReference type="InterPro" id="IPR035994">
    <property type="entry name" value="Nucleoside_phosphorylase_sf"/>
</dbReference>
<keyword evidence="5" id="KW-0328">Glycosyltransferase</keyword>
<evidence type="ECO:0000256" key="13">
    <source>
        <dbReference type="SAM" id="MobiDB-lite"/>
    </source>
</evidence>
<dbReference type="AlphaFoldDB" id="A0A1J1IK46"/>
<dbReference type="OrthoDB" id="10261782at2759"/>
<dbReference type="EC" id="2.4.2.1" evidence="3"/>
<feature type="compositionally biased region" description="Basic and acidic residues" evidence="13">
    <location>
        <begin position="1"/>
        <end position="12"/>
    </location>
</feature>
<dbReference type="InterPro" id="IPR000845">
    <property type="entry name" value="Nucleoside_phosphorylase_d"/>
</dbReference>
<evidence type="ECO:0000256" key="2">
    <source>
        <dbReference type="ARBA" id="ARBA00006751"/>
    </source>
</evidence>
<dbReference type="NCBIfam" id="TIGR01697">
    <property type="entry name" value="PNPH-PUNA-XAPA"/>
    <property type="match status" value="2"/>
</dbReference>
<comment type="catalytic activity">
    <reaction evidence="10">
        <text>guanosine + phosphate = alpha-D-ribose 1-phosphate + guanine</text>
        <dbReference type="Rhea" id="RHEA:13233"/>
        <dbReference type="ChEBI" id="CHEBI:16235"/>
        <dbReference type="ChEBI" id="CHEBI:16750"/>
        <dbReference type="ChEBI" id="CHEBI:43474"/>
        <dbReference type="ChEBI" id="CHEBI:57720"/>
        <dbReference type="EC" id="2.4.2.1"/>
    </reaction>
</comment>
<evidence type="ECO:0000313" key="15">
    <source>
        <dbReference type="EMBL" id="CRK99446.1"/>
    </source>
</evidence>
<dbReference type="PANTHER" id="PTHR11904">
    <property type="entry name" value="METHYLTHIOADENOSINE/PURINE NUCLEOSIDE PHOSPHORYLASE"/>
    <property type="match status" value="1"/>
</dbReference>
<feature type="region of interest" description="Disordered" evidence="13">
    <location>
        <begin position="1"/>
        <end position="33"/>
    </location>
</feature>
<evidence type="ECO:0000313" key="16">
    <source>
        <dbReference type="Proteomes" id="UP000183832"/>
    </source>
</evidence>
<gene>
    <name evidence="15" type="ORF">CLUMA_CG012677</name>
</gene>
<protein>
    <recommendedName>
        <fullName evidence="4">Purine nucleoside phosphorylase</fullName>
        <ecNumber evidence="3">2.4.2.1</ecNumber>
    </recommendedName>
    <alternativeName>
        <fullName evidence="12">Inosine phosphorylase</fullName>
    </alternativeName>
    <alternativeName>
        <fullName evidence="11">Inosine-guanosine phosphorylase</fullName>
    </alternativeName>
</protein>
<evidence type="ECO:0000256" key="9">
    <source>
        <dbReference type="ARBA" id="ARBA00023950"/>
    </source>
</evidence>
<feature type="domain" description="Nucleoside phosphorylase" evidence="14">
    <location>
        <begin position="70"/>
        <end position="310"/>
    </location>
</feature>
<dbReference type="SUPFAM" id="SSF53167">
    <property type="entry name" value="Purine and uridine phosphorylases"/>
    <property type="match status" value="2"/>
</dbReference>
<evidence type="ECO:0000256" key="6">
    <source>
        <dbReference type="ARBA" id="ARBA00022679"/>
    </source>
</evidence>
<keyword evidence="6" id="KW-0808">Transferase</keyword>
<accession>A0A1J1IK46</accession>
<evidence type="ECO:0000256" key="4">
    <source>
        <dbReference type="ARBA" id="ARBA00013834"/>
    </source>
</evidence>
<dbReference type="InterPro" id="IPR011270">
    <property type="entry name" value="Pur_Nuc_Pase_Ino/Guo-sp"/>
</dbReference>
<dbReference type="NCBIfam" id="TIGR01700">
    <property type="entry name" value="PNPH"/>
    <property type="match status" value="2"/>
</dbReference>
<dbReference type="Pfam" id="PF01048">
    <property type="entry name" value="PNP_UDP_1"/>
    <property type="match status" value="2"/>
</dbReference>
<dbReference type="Proteomes" id="UP000183832">
    <property type="component" value="Unassembled WGS sequence"/>
</dbReference>
<dbReference type="CDD" id="cd09009">
    <property type="entry name" value="PNP-EcPNPII_like"/>
    <property type="match status" value="2"/>
</dbReference>
<dbReference type="UniPathway" id="UPA00606"/>
<evidence type="ECO:0000256" key="10">
    <source>
        <dbReference type="ARBA" id="ARBA00023970"/>
    </source>
</evidence>
<dbReference type="STRING" id="568069.A0A1J1IK46"/>
<evidence type="ECO:0000256" key="12">
    <source>
        <dbReference type="ARBA" id="ARBA00033072"/>
    </source>
</evidence>
<comment type="catalytic activity">
    <reaction evidence="7">
        <text>inosine + phosphate = alpha-D-ribose 1-phosphate + hypoxanthine</text>
        <dbReference type="Rhea" id="RHEA:27646"/>
        <dbReference type="ChEBI" id="CHEBI:17368"/>
        <dbReference type="ChEBI" id="CHEBI:17596"/>
        <dbReference type="ChEBI" id="CHEBI:43474"/>
        <dbReference type="ChEBI" id="CHEBI:57720"/>
        <dbReference type="EC" id="2.4.2.1"/>
    </reaction>
</comment>
<feature type="domain" description="Nucleoside phosphorylase" evidence="14">
    <location>
        <begin position="351"/>
        <end position="605"/>
    </location>
</feature>